<keyword evidence="4" id="KW-0032">Aminotransferase</keyword>
<dbReference type="InterPro" id="IPR015424">
    <property type="entry name" value="PyrdxlP-dep_Trfase"/>
</dbReference>
<dbReference type="InterPro" id="IPR015421">
    <property type="entry name" value="PyrdxlP-dep_Trfase_major"/>
</dbReference>
<dbReference type="PANTHER" id="PTHR43713">
    <property type="entry name" value="GLUTAMATE-1-SEMIALDEHYDE 2,1-AMINOMUTASE"/>
    <property type="match status" value="1"/>
</dbReference>
<evidence type="ECO:0000256" key="2">
    <source>
        <dbReference type="ARBA" id="ARBA00022898"/>
    </source>
</evidence>
<proteinExistence type="inferred from homology"/>
<comment type="cofactor">
    <cofactor evidence="1">
        <name>pyridoxal 5'-phosphate</name>
        <dbReference type="ChEBI" id="CHEBI:597326"/>
    </cofactor>
</comment>
<comment type="similarity">
    <text evidence="3">Belongs to the class-III pyridoxal-phosphate-dependent aminotransferase family.</text>
</comment>
<reference evidence="4 5" key="1">
    <citation type="journal article" date="2018" name="Nat. Biotechnol.">
        <title>A standardized bacterial taxonomy based on genome phylogeny substantially revises the tree of life.</title>
        <authorList>
            <person name="Parks D.H."/>
            <person name="Chuvochina M."/>
            <person name="Waite D.W."/>
            <person name="Rinke C."/>
            <person name="Skarshewski A."/>
            <person name="Chaumeil P.A."/>
            <person name="Hugenholtz P."/>
        </authorList>
    </citation>
    <scope>NUCLEOTIDE SEQUENCE [LARGE SCALE GENOMIC DNA]</scope>
    <source>
        <strain evidence="4">UBA8844</strain>
    </source>
</reference>
<protein>
    <submittedName>
        <fullName evidence="4">Aspartate aminotransferase family protein</fullName>
    </submittedName>
</protein>
<dbReference type="EMBL" id="DPIY01000009">
    <property type="protein sequence ID" value="HCT57380.1"/>
    <property type="molecule type" value="Genomic_DNA"/>
</dbReference>
<evidence type="ECO:0000256" key="3">
    <source>
        <dbReference type="RuleBase" id="RU003560"/>
    </source>
</evidence>
<dbReference type="PANTHER" id="PTHR43713:SF3">
    <property type="entry name" value="GLUTAMATE-1-SEMIALDEHYDE 2,1-AMINOMUTASE 1, CHLOROPLASTIC-RELATED"/>
    <property type="match status" value="1"/>
</dbReference>
<keyword evidence="4" id="KW-0808">Transferase</keyword>
<dbReference type="PROSITE" id="PS00600">
    <property type="entry name" value="AA_TRANSFER_CLASS_3"/>
    <property type="match status" value="1"/>
</dbReference>
<evidence type="ECO:0000256" key="1">
    <source>
        <dbReference type="ARBA" id="ARBA00001933"/>
    </source>
</evidence>
<dbReference type="SUPFAM" id="SSF53383">
    <property type="entry name" value="PLP-dependent transferases"/>
    <property type="match status" value="1"/>
</dbReference>
<dbReference type="AlphaFoldDB" id="A0A3D4V8E3"/>
<evidence type="ECO:0000313" key="4">
    <source>
        <dbReference type="EMBL" id="HCT57380.1"/>
    </source>
</evidence>
<name>A0A3D4V8E3_9BACT</name>
<sequence length="411" mass="43535">MTRSIAFGGLPDDGWRARAADVIPGGSSTGSKRPEALYGTRAFDAAMPTHFERAQGCALWSTDGRRFIDLGMALGAVGIGYADPSVTQAVHETVLQGNVSILPHRLEVEVAERLIEVIPCAEQVRFLRTGAEATAAAVRLARTATDRDRIIACGYFGWLDWCSDAAGVPQDVRDAVTWVPFDDVLALRSAVALGPAPAAIIIEPLVHDIASLEWLQVARDEATRVGAVLIFDEVKTAFRVRTGGVQALRDVTPDLTTLGKAMANGYPLAAVVGRADVMDAARRTWISSTAASEGTGLAAARAVLEWHDRLDVCDRMASAGGQLQQILGTALAEAPWVGVQVAGPPVMWRLVADVAEQLDALVAAAARSGVLLKRGAYQFGALAHDDAACDEVARVLPEVMQSLVPGPRMAT</sequence>
<dbReference type="GO" id="GO:0008483">
    <property type="term" value="F:transaminase activity"/>
    <property type="evidence" value="ECO:0007669"/>
    <property type="project" value="UniProtKB-KW"/>
</dbReference>
<dbReference type="InterPro" id="IPR005814">
    <property type="entry name" value="Aminotrans_3"/>
</dbReference>
<accession>A0A3D4V8E3</accession>
<gene>
    <name evidence="4" type="ORF">DGD08_09245</name>
</gene>
<organism evidence="4 5">
    <name type="scientific">Gemmatimonas aurantiaca</name>
    <dbReference type="NCBI Taxonomy" id="173480"/>
    <lineage>
        <taxon>Bacteria</taxon>
        <taxon>Pseudomonadati</taxon>
        <taxon>Gemmatimonadota</taxon>
        <taxon>Gemmatimonadia</taxon>
        <taxon>Gemmatimonadales</taxon>
        <taxon>Gemmatimonadaceae</taxon>
        <taxon>Gemmatimonas</taxon>
    </lineage>
</organism>
<dbReference type="InterPro" id="IPR015422">
    <property type="entry name" value="PyrdxlP-dep_Trfase_small"/>
</dbReference>
<dbReference type="Gene3D" id="3.40.640.10">
    <property type="entry name" value="Type I PLP-dependent aspartate aminotransferase-like (Major domain)"/>
    <property type="match status" value="1"/>
</dbReference>
<dbReference type="Proteomes" id="UP000264071">
    <property type="component" value="Unassembled WGS sequence"/>
</dbReference>
<dbReference type="GO" id="GO:0030170">
    <property type="term" value="F:pyridoxal phosphate binding"/>
    <property type="evidence" value="ECO:0007669"/>
    <property type="project" value="InterPro"/>
</dbReference>
<evidence type="ECO:0000313" key="5">
    <source>
        <dbReference type="Proteomes" id="UP000264071"/>
    </source>
</evidence>
<dbReference type="Pfam" id="PF00202">
    <property type="entry name" value="Aminotran_3"/>
    <property type="match status" value="2"/>
</dbReference>
<dbReference type="Gene3D" id="3.90.1150.10">
    <property type="entry name" value="Aspartate Aminotransferase, domain 1"/>
    <property type="match status" value="1"/>
</dbReference>
<keyword evidence="2 3" id="KW-0663">Pyridoxal phosphate</keyword>
<dbReference type="InterPro" id="IPR049704">
    <property type="entry name" value="Aminotrans_3_PPA_site"/>
</dbReference>
<comment type="caution">
    <text evidence="4">The sequence shown here is derived from an EMBL/GenBank/DDBJ whole genome shotgun (WGS) entry which is preliminary data.</text>
</comment>